<evidence type="ECO:0000313" key="1">
    <source>
        <dbReference type="EMBL" id="AYE33806.1"/>
    </source>
</evidence>
<organism evidence="1 2">
    <name type="scientific">Clostridium septicum</name>
    <dbReference type="NCBI Taxonomy" id="1504"/>
    <lineage>
        <taxon>Bacteria</taxon>
        <taxon>Bacillati</taxon>
        <taxon>Bacillota</taxon>
        <taxon>Clostridia</taxon>
        <taxon>Eubacteriales</taxon>
        <taxon>Clostridiaceae</taxon>
        <taxon>Clostridium</taxon>
    </lineage>
</organism>
<dbReference type="InterPro" id="IPR025935">
    <property type="entry name" value="AbiH"/>
</dbReference>
<dbReference type="AlphaFoldDB" id="A0A9N7PIK9"/>
<protein>
    <submittedName>
        <fullName evidence="1">Uncharacterized protein</fullName>
    </submittedName>
</protein>
<accession>A0A9N7PIK9</accession>
<proteinExistence type="predicted"/>
<sequence>MYKISDDKIHYVHGECCGEEDDELIIGHGNNQRINEIKKYIDELEEKYDFTQTMSNSINEYNCLLRYIERLKKDVNKHMDICNTFYKRIGDKLDCINVYGLSLGEVDIPYLKQIRAKWPNSKWRFSYYSLEDENRITNIASKLLNLNEDEYETFHFLNSLSNNIRGEIIKIQNIVSY</sequence>
<dbReference type="Pfam" id="PF14253">
    <property type="entry name" value="AbiH"/>
    <property type="match status" value="1"/>
</dbReference>
<dbReference type="KEGG" id="csep:CP523_04625"/>
<dbReference type="EMBL" id="CP023671">
    <property type="protein sequence ID" value="AYE33806.1"/>
    <property type="molecule type" value="Genomic_DNA"/>
</dbReference>
<dbReference type="Proteomes" id="UP000280586">
    <property type="component" value="Chromosome"/>
</dbReference>
<gene>
    <name evidence="1" type="ORF">CP523_04625</name>
</gene>
<evidence type="ECO:0000313" key="2">
    <source>
        <dbReference type="Proteomes" id="UP000280586"/>
    </source>
</evidence>
<reference evidence="1 2" key="1">
    <citation type="submission" date="2017-09" db="EMBL/GenBank/DDBJ databases">
        <authorList>
            <person name="Thomas P."/>
            <person name="Seyboldt C."/>
        </authorList>
    </citation>
    <scope>NUCLEOTIDE SEQUENCE [LARGE SCALE GENOMIC DNA]</scope>
    <source>
        <strain evidence="1 2">DSM 7534</strain>
    </source>
</reference>
<name>A0A9N7PIK9_CLOSE</name>